<evidence type="ECO:0000256" key="1">
    <source>
        <dbReference type="SAM" id="SignalP"/>
    </source>
</evidence>
<proteinExistence type="predicted"/>
<comment type="caution">
    <text evidence="2">The sequence shown here is derived from an EMBL/GenBank/DDBJ whole genome shotgun (WGS) entry which is preliminary data.</text>
</comment>
<dbReference type="EMBL" id="PDCK01000045">
    <property type="protein sequence ID" value="PRQ20258.1"/>
    <property type="molecule type" value="Genomic_DNA"/>
</dbReference>
<keyword evidence="2" id="KW-0560">Oxidoreductase</keyword>
<sequence>MHRYRLVMLKFSLLSKLDGCILLKRAGSTESLCYGSVPTTKIGRKQRVLGPSGEYCLLFSTTALSFSLSNSFHYSFQFQSYQPAEDLGRAFSDRSILQTFINVEATLPVGSLKLRVTVTDFNVLATLRTLYALSCLEEVVAFL</sequence>
<keyword evidence="1" id="KW-0732">Signal</keyword>
<gene>
    <name evidence="2" type="ORF">RchiOBHm_Chr7g0226181</name>
</gene>
<dbReference type="Gramene" id="PRQ20258">
    <property type="protein sequence ID" value="PRQ20258"/>
    <property type="gene ID" value="RchiOBHm_Chr7g0226181"/>
</dbReference>
<organism evidence="2 3">
    <name type="scientific">Rosa chinensis</name>
    <name type="common">China rose</name>
    <dbReference type="NCBI Taxonomy" id="74649"/>
    <lineage>
        <taxon>Eukaryota</taxon>
        <taxon>Viridiplantae</taxon>
        <taxon>Streptophyta</taxon>
        <taxon>Embryophyta</taxon>
        <taxon>Tracheophyta</taxon>
        <taxon>Spermatophyta</taxon>
        <taxon>Magnoliopsida</taxon>
        <taxon>eudicotyledons</taxon>
        <taxon>Gunneridae</taxon>
        <taxon>Pentapetalae</taxon>
        <taxon>rosids</taxon>
        <taxon>fabids</taxon>
        <taxon>Rosales</taxon>
        <taxon>Rosaceae</taxon>
        <taxon>Rosoideae</taxon>
        <taxon>Rosoideae incertae sedis</taxon>
        <taxon>Rosa</taxon>
    </lineage>
</organism>
<feature type="chain" id="PRO_5015203618" evidence="1">
    <location>
        <begin position="20"/>
        <end position="143"/>
    </location>
</feature>
<accession>A0A2P6PEA7</accession>
<dbReference type="Proteomes" id="UP000238479">
    <property type="component" value="Chromosome 7"/>
</dbReference>
<dbReference type="EC" id="1.3.3.6" evidence="2"/>
<reference evidence="2 3" key="1">
    <citation type="journal article" date="2018" name="Nat. Genet.">
        <title>The Rosa genome provides new insights in the design of modern roses.</title>
        <authorList>
            <person name="Bendahmane M."/>
        </authorList>
    </citation>
    <scope>NUCLEOTIDE SEQUENCE [LARGE SCALE GENOMIC DNA]</scope>
    <source>
        <strain evidence="3">cv. Old Blush</strain>
    </source>
</reference>
<dbReference type="AlphaFoldDB" id="A0A2P6PEA7"/>
<evidence type="ECO:0000313" key="2">
    <source>
        <dbReference type="EMBL" id="PRQ20258.1"/>
    </source>
</evidence>
<keyword evidence="3" id="KW-1185">Reference proteome</keyword>
<feature type="signal peptide" evidence="1">
    <location>
        <begin position="1"/>
        <end position="19"/>
    </location>
</feature>
<dbReference type="GO" id="GO:0003997">
    <property type="term" value="F:acyl-CoA oxidase activity"/>
    <property type="evidence" value="ECO:0007669"/>
    <property type="project" value="UniProtKB-EC"/>
</dbReference>
<evidence type="ECO:0000313" key="3">
    <source>
        <dbReference type="Proteomes" id="UP000238479"/>
    </source>
</evidence>
<protein>
    <submittedName>
        <fullName evidence="2">Putative acyl-CoA oxidase</fullName>
        <ecNumber evidence="2">1.3.3.6</ecNumber>
    </submittedName>
</protein>
<dbReference type="STRING" id="74649.A0A2P6PEA7"/>
<name>A0A2P6PEA7_ROSCH</name>